<protein>
    <submittedName>
        <fullName evidence="2">Jg25732 protein</fullName>
    </submittedName>
</protein>
<dbReference type="OrthoDB" id="10021397at2759"/>
<reference evidence="2" key="1">
    <citation type="submission" date="2022-03" db="EMBL/GenBank/DDBJ databases">
        <authorList>
            <person name="Lindestad O."/>
        </authorList>
    </citation>
    <scope>NUCLEOTIDE SEQUENCE</scope>
</reference>
<dbReference type="AlphaFoldDB" id="A0A8S4QUI6"/>
<dbReference type="Proteomes" id="UP000838756">
    <property type="component" value="Unassembled WGS sequence"/>
</dbReference>
<gene>
    <name evidence="2" type="primary">jg25732</name>
    <name evidence="2" type="ORF">PAEG_LOCUS6512</name>
</gene>
<evidence type="ECO:0000313" key="3">
    <source>
        <dbReference type="Proteomes" id="UP000838756"/>
    </source>
</evidence>
<sequence length="105" mass="11323">MGSVGDVYFWRQSVVLTADCMHSIGTGFMLSFPAVLQPAILSLNSTGIHATLDQASWVAEISSQSSLVLRSPNRLPSVVIRALANPARRRQRPRAGAIHARSPAQ</sequence>
<dbReference type="EMBL" id="CAKXAJ010019969">
    <property type="protein sequence ID" value="CAH2219725.1"/>
    <property type="molecule type" value="Genomic_DNA"/>
</dbReference>
<feature type="region of interest" description="Disordered" evidence="1">
    <location>
        <begin position="86"/>
        <end position="105"/>
    </location>
</feature>
<evidence type="ECO:0000313" key="2">
    <source>
        <dbReference type="EMBL" id="CAH2219725.1"/>
    </source>
</evidence>
<accession>A0A8S4QUI6</accession>
<keyword evidence="3" id="KW-1185">Reference proteome</keyword>
<organism evidence="2 3">
    <name type="scientific">Pararge aegeria aegeria</name>
    <dbReference type="NCBI Taxonomy" id="348720"/>
    <lineage>
        <taxon>Eukaryota</taxon>
        <taxon>Metazoa</taxon>
        <taxon>Ecdysozoa</taxon>
        <taxon>Arthropoda</taxon>
        <taxon>Hexapoda</taxon>
        <taxon>Insecta</taxon>
        <taxon>Pterygota</taxon>
        <taxon>Neoptera</taxon>
        <taxon>Endopterygota</taxon>
        <taxon>Lepidoptera</taxon>
        <taxon>Glossata</taxon>
        <taxon>Ditrysia</taxon>
        <taxon>Papilionoidea</taxon>
        <taxon>Nymphalidae</taxon>
        <taxon>Satyrinae</taxon>
        <taxon>Satyrini</taxon>
        <taxon>Parargina</taxon>
        <taxon>Pararge</taxon>
    </lineage>
</organism>
<evidence type="ECO:0000256" key="1">
    <source>
        <dbReference type="SAM" id="MobiDB-lite"/>
    </source>
</evidence>
<name>A0A8S4QUI6_9NEOP</name>
<comment type="caution">
    <text evidence="2">The sequence shown here is derived from an EMBL/GenBank/DDBJ whole genome shotgun (WGS) entry which is preliminary data.</text>
</comment>
<proteinExistence type="predicted"/>